<protein>
    <submittedName>
        <fullName evidence="2">Polysaccharide pyruvyl transferase</fullName>
    </submittedName>
</protein>
<comment type="caution">
    <text evidence="2">The sequence shown here is derived from an EMBL/GenBank/DDBJ whole genome shotgun (WGS) entry which is preliminary data.</text>
</comment>
<dbReference type="InterPro" id="IPR007345">
    <property type="entry name" value="Polysacch_pyruvyl_Trfase"/>
</dbReference>
<feature type="domain" description="Polysaccharide pyruvyl transferase" evidence="1">
    <location>
        <begin position="182"/>
        <end position="222"/>
    </location>
</feature>
<dbReference type="Pfam" id="PF04230">
    <property type="entry name" value="PS_pyruv_trans"/>
    <property type="match status" value="1"/>
</dbReference>
<proteinExistence type="predicted"/>
<keyword evidence="3" id="KW-1185">Reference proteome</keyword>
<evidence type="ECO:0000313" key="2">
    <source>
        <dbReference type="EMBL" id="PYE17455.1"/>
    </source>
</evidence>
<keyword evidence="2" id="KW-0808">Transferase</keyword>
<dbReference type="AlphaFoldDB" id="A0A318RMA8"/>
<dbReference type="EMBL" id="QJSP01000006">
    <property type="protein sequence ID" value="PYE17455.1"/>
    <property type="molecule type" value="Genomic_DNA"/>
</dbReference>
<reference evidence="2 3" key="1">
    <citation type="submission" date="2018-06" db="EMBL/GenBank/DDBJ databases">
        <title>Genomic Encyclopedia of Type Strains, Phase IV (KMG-IV): sequencing the most valuable type-strain genomes for metagenomic binning, comparative biology and taxonomic classification.</title>
        <authorList>
            <person name="Goeker M."/>
        </authorList>
    </citation>
    <scope>NUCLEOTIDE SEQUENCE [LARGE SCALE GENOMIC DNA]</scope>
    <source>
        <strain evidence="2 3">DSM 45521</strain>
    </source>
</reference>
<dbReference type="OrthoDB" id="1491277at2"/>
<gene>
    <name evidence="2" type="ORF">DFR67_106158</name>
</gene>
<evidence type="ECO:0000259" key="1">
    <source>
        <dbReference type="Pfam" id="PF04230"/>
    </source>
</evidence>
<organism evidence="2 3">
    <name type="scientific">Williamsia limnetica</name>
    <dbReference type="NCBI Taxonomy" id="882452"/>
    <lineage>
        <taxon>Bacteria</taxon>
        <taxon>Bacillati</taxon>
        <taxon>Actinomycetota</taxon>
        <taxon>Actinomycetes</taxon>
        <taxon>Mycobacteriales</taxon>
        <taxon>Nocardiaceae</taxon>
        <taxon>Williamsia</taxon>
    </lineage>
</organism>
<dbReference type="GO" id="GO:0016740">
    <property type="term" value="F:transferase activity"/>
    <property type="evidence" value="ECO:0007669"/>
    <property type="project" value="UniProtKB-KW"/>
</dbReference>
<evidence type="ECO:0000313" key="3">
    <source>
        <dbReference type="Proteomes" id="UP000247591"/>
    </source>
</evidence>
<accession>A0A318RMA8</accession>
<name>A0A318RMA8_WILLI</name>
<dbReference type="Proteomes" id="UP000247591">
    <property type="component" value="Unassembled WGS sequence"/>
</dbReference>
<dbReference type="RefSeq" id="WP_110469701.1">
    <property type="nucleotide sequence ID" value="NZ_QJSP01000006.1"/>
</dbReference>
<sequence length="292" mass="31704">MKVLLVSWATFTHGEATAGDVLAVRRVENELTEQAIDFDTAWSPVFRPGELCLDDVAPEDYTHLVFICGPCHGEQVESLHHRFPDAVRIAVGVSVIDADDPAVTGFDRVIARDGDGRERHDLATFAPLGRVPVVAVILAPGQGEYGDRRRHERTHAQILEALAERDVAVLPVDTRLDTRDATAPSTPEQLCSVLSRADAVVSTRLHGLVLGLRMGVPVLAIDPVDGGAKVSAQARIAHWPAALTAGEFESDRARFDELLTWCLGPRGRWAARATTGYENADPTTELVKELSI</sequence>